<dbReference type="InterPro" id="IPR008334">
    <property type="entry name" value="5'-Nucleotdase_C"/>
</dbReference>
<sequence length="582" mass="61311">MRHLLLAATALTLTACTTAYEGEVAEVAPAPATTEIQLLAINDLHGRLEAPEQAVPVTMDDGSVQFVPAGGVAYLSGALKALRTDKSITVAAGDLIGATPIASALFLDEPTIDALDLMGLDYSALGNHEFDKGVDELKRIQNGGCEKFANLTPCALDGSFDGADFTYLGANVFLPDGTNLFPDAVVHDLGEVQIGVIGLPLADVPSLVAPNLVDGLIFADEAEVANALVPRLKAEGADTIVLLIHEGARGIERWDDPQCVGLSGSVLPIVEKLDPAISVVVSGHTHFSYDCTLPMPNGTGERLLTSAGRYGIMLTDIRLTFEGDRLVAKEADNIVVQGDPYTDRGGNAVVPSDALPRFAPDPEMIELVDRVVEGARPFASRIVGKLPGTLMDDPDDLESPAANLIADAQLAATRAPDRGNADLAFINGGGVRAPIVPGSDGSVSYAALFTVQPFGNTLMTVTLTGAQLKALLEQQFVDAEGNDEHYHLIPSGNFTFAYDLSRPAGDRIVSMTLDGEPIDPARDYRVTTNNFVANGGDGYTVFTQGRDRTGAGNDLDALIAYIAEGRDPPPLGRIRDFTPAND</sequence>
<organism evidence="6 7">
    <name type="scientific">Sphingomicrobium clamense</name>
    <dbReference type="NCBI Taxonomy" id="2851013"/>
    <lineage>
        <taxon>Bacteria</taxon>
        <taxon>Pseudomonadati</taxon>
        <taxon>Pseudomonadota</taxon>
        <taxon>Alphaproteobacteria</taxon>
        <taxon>Sphingomonadales</taxon>
        <taxon>Sphingomonadaceae</taxon>
        <taxon>Sphingomicrobium</taxon>
    </lineage>
</organism>
<dbReference type="EMBL" id="JAHVAH010000001">
    <property type="protein sequence ID" value="MBW0145383.1"/>
    <property type="molecule type" value="Genomic_DNA"/>
</dbReference>
<dbReference type="PROSITE" id="PS51257">
    <property type="entry name" value="PROKAR_LIPOPROTEIN"/>
    <property type="match status" value="1"/>
</dbReference>
<dbReference type="Pfam" id="PF00149">
    <property type="entry name" value="Metallophos"/>
    <property type="match status" value="1"/>
</dbReference>
<evidence type="ECO:0000256" key="1">
    <source>
        <dbReference type="ARBA" id="ARBA00006654"/>
    </source>
</evidence>
<dbReference type="InterPro" id="IPR006146">
    <property type="entry name" value="5'-Nucleotdase_CS"/>
</dbReference>
<comment type="similarity">
    <text evidence="1">Belongs to the 5'-nucleotidase family.</text>
</comment>
<proteinExistence type="inferred from homology"/>
<dbReference type="InterPro" id="IPR006179">
    <property type="entry name" value="5_nucleotidase/apyrase"/>
</dbReference>
<dbReference type="InterPro" id="IPR004843">
    <property type="entry name" value="Calcineurin-like_PHP"/>
</dbReference>
<dbReference type="Pfam" id="PF02872">
    <property type="entry name" value="5_nucleotid_C"/>
    <property type="match status" value="1"/>
</dbReference>
<feature type="chain" id="PRO_5047212941" evidence="3">
    <location>
        <begin position="22"/>
        <end position="582"/>
    </location>
</feature>
<gene>
    <name evidence="6" type="ORF">KTQ36_08760</name>
</gene>
<feature type="signal peptide" evidence="3">
    <location>
        <begin position="1"/>
        <end position="21"/>
    </location>
</feature>
<evidence type="ECO:0000256" key="3">
    <source>
        <dbReference type="SAM" id="SignalP"/>
    </source>
</evidence>
<reference evidence="6 7" key="1">
    <citation type="submission" date="2021-07" db="EMBL/GenBank/DDBJ databases">
        <title>The draft genome sequence of Sphingomicrobium sp. B8.</title>
        <authorList>
            <person name="Mu L."/>
        </authorList>
    </citation>
    <scope>NUCLEOTIDE SEQUENCE [LARGE SCALE GENOMIC DNA]</scope>
    <source>
        <strain evidence="6 7">B8</strain>
    </source>
</reference>
<dbReference type="PANTHER" id="PTHR11575:SF24">
    <property type="entry name" value="5'-NUCLEOTIDASE"/>
    <property type="match status" value="1"/>
</dbReference>
<evidence type="ECO:0000313" key="7">
    <source>
        <dbReference type="Proteomes" id="UP000698028"/>
    </source>
</evidence>
<evidence type="ECO:0000256" key="2">
    <source>
        <dbReference type="ARBA" id="ARBA00022729"/>
    </source>
</evidence>
<evidence type="ECO:0000313" key="6">
    <source>
        <dbReference type="EMBL" id="MBW0145383.1"/>
    </source>
</evidence>
<feature type="domain" description="Calcineurin-like phosphoesterase" evidence="4">
    <location>
        <begin position="38"/>
        <end position="286"/>
    </location>
</feature>
<comment type="caution">
    <text evidence="6">The sequence shown here is derived from an EMBL/GenBank/DDBJ whole genome shotgun (WGS) entry which is preliminary data.</text>
</comment>
<keyword evidence="7" id="KW-1185">Reference proteome</keyword>
<dbReference type="PANTHER" id="PTHR11575">
    <property type="entry name" value="5'-NUCLEOTIDASE-RELATED"/>
    <property type="match status" value="1"/>
</dbReference>
<keyword evidence="2 3" id="KW-0732">Signal</keyword>
<evidence type="ECO:0000259" key="4">
    <source>
        <dbReference type="Pfam" id="PF00149"/>
    </source>
</evidence>
<name>A0ABS6V791_9SPHN</name>
<dbReference type="Proteomes" id="UP000698028">
    <property type="component" value="Unassembled WGS sequence"/>
</dbReference>
<accession>A0ABS6V791</accession>
<feature type="domain" description="5'-Nucleotidase C-terminal" evidence="5">
    <location>
        <begin position="397"/>
        <end position="543"/>
    </location>
</feature>
<dbReference type="PROSITE" id="PS00785">
    <property type="entry name" value="5_NUCLEOTIDASE_1"/>
    <property type="match status" value="1"/>
</dbReference>
<evidence type="ECO:0000259" key="5">
    <source>
        <dbReference type="Pfam" id="PF02872"/>
    </source>
</evidence>
<protein>
    <submittedName>
        <fullName evidence="6">Bifunctional metallophosphatase/5'-nucleotidase</fullName>
    </submittedName>
</protein>
<dbReference type="RefSeq" id="WP_218633292.1">
    <property type="nucleotide sequence ID" value="NZ_JAHVAH010000001.1"/>
</dbReference>